<organism evidence="2 3">
    <name type="scientific">Clostridium porci</name>
    <dbReference type="NCBI Taxonomy" id="2605778"/>
    <lineage>
        <taxon>Bacteria</taxon>
        <taxon>Bacillati</taxon>
        <taxon>Bacillota</taxon>
        <taxon>Clostridia</taxon>
        <taxon>Eubacteriales</taxon>
        <taxon>Clostridiaceae</taxon>
        <taxon>Clostridium</taxon>
    </lineage>
</organism>
<dbReference type="CDD" id="cd03036">
    <property type="entry name" value="ArsC_like"/>
    <property type="match status" value="1"/>
</dbReference>
<dbReference type="NCBIfam" id="TIGR01617">
    <property type="entry name" value="arsC_related"/>
    <property type="match status" value="1"/>
</dbReference>
<evidence type="ECO:0000256" key="1">
    <source>
        <dbReference type="PROSITE-ProRule" id="PRU01282"/>
    </source>
</evidence>
<dbReference type="PANTHER" id="PTHR30041:SF8">
    <property type="entry name" value="PROTEIN YFFB"/>
    <property type="match status" value="1"/>
</dbReference>
<comment type="similarity">
    <text evidence="1">Belongs to the ArsC family.</text>
</comment>
<dbReference type="PANTHER" id="PTHR30041">
    <property type="entry name" value="ARSENATE REDUCTASE"/>
    <property type="match status" value="1"/>
</dbReference>
<reference evidence="2 3" key="1">
    <citation type="submission" date="2019-08" db="EMBL/GenBank/DDBJ databases">
        <title>In-depth cultivation of the pig gut microbiome towards novel bacterial diversity and tailored functional studies.</title>
        <authorList>
            <person name="Wylensek D."/>
            <person name="Hitch T.C.A."/>
            <person name="Clavel T."/>
        </authorList>
    </citation>
    <scope>NUCLEOTIDE SEQUENCE [LARGE SCALE GENOMIC DNA]</scope>
    <source>
        <strain evidence="2 3">WCA-389-WT-23D1</strain>
    </source>
</reference>
<dbReference type="InterPro" id="IPR036249">
    <property type="entry name" value="Thioredoxin-like_sf"/>
</dbReference>
<dbReference type="EMBL" id="VUMD01000005">
    <property type="protein sequence ID" value="MSS36320.1"/>
    <property type="molecule type" value="Genomic_DNA"/>
</dbReference>
<proteinExistence type="inferred from homology"/>
<dbReference type="Gene3D" id="3.40.30.10">
    <property type="entry name" value="Glutaredoxin"/>
    <property type="match status" value="1"/>
</dbReference>
<dbReference type="Proteomes" id="UP000429958">
    <property type="component" value="Unassembled WGS sequence"/>
</dbReference>
<dbReference type="RefSeq" id="WP_154471754.1">
    <property type="nucleotide sequence ID" value="NZ_DBEWUL010000226.1"/>
</dbReference>
<dbReference type="InterPro" id="IPR006504">
    <property type="entry name" value="Tscrpt_reg_Spx/MgsR"/>
</dbReference>
<keyword evidence="3" id="KW-1185">Reference proteome</keyword>
<accession>A0A7X2NKE8</accession>
<comment type="caution">
    <text evidence="2">The sequence shown here is derived from an EMBL/GenBank/DDBJ whole genome shotgun (WGS) entry which is preliminary data.</text>
</comment>
<dbReference type="AlphaFoldDB" id="A0A7X2NKE8"/>
<protein>
    <submittedName>
        <fullName evidence="2">Arsenate reductase family protein</fullName>
    </submittedName>
</protein>
<name>A0A7X2NKE8_9CLOT</name>
<evidence type="ECO:0000313" key="2">
    <source>
        <dbReference type="EMBL" id="MSS36320.1"/>
    </source>
</evidence>
<dbReference type="Pfam" id="PF03960">
    <property type="entry name" value="ArsC"/>
    <property type="match status" value="1"/>
</dbReference>
<gene>
    <name evidence="2" type="ORF">FYJ39_07000</name>
</gene>
<sequence>MSLTVLCYKKCTTCQKALKWLDENGIKYTERPIKEKNPTAEELKEWFEKSGLPLKRFFNTSGNLYKELALKDKLPHMSQEEQFALLATDGMLVKRPLVVGEGVVLTGFKESEWKEKLGQENL</sequence>
<dbReference type="PROSITE" id="PS51353">
    <property type="entry name" value="ARSC"/>
    <property type="match status" value="1"/>
</dbReference>
<dbReference type="InterPro" id="IPR006660">
    <property type="entry name" value="Arsenate_reductase-like"/>
</dbReference>
<evidence type="ECO:0000313" key="3">
    <source>
        <dbReference type="Proteomes" id="UP000429958"/>
    </source>
</evidence>
<dbReference type="SUPFAM" id="SSF52833">
    <property type="entry name" value="Thioredoxin-like"/>
    <property type="match status" value="1"/>
</dbReference>